<dbReference type="EMBL" id="JARKIF010000002">
    <property type="protein sequence ID" value="KAJ7648092.1"/>
    <property type="molecule type" value="Genomic_DNA"/>
</dbReference>
<keyword evidence="2" id="KW-1185">Reference proteome</keyword>
<comment type="caution">
    <text evidence="1">The sequence shown here is derived from an EMBL/GenBank/DDBJ whole genome shotgun (WGS) entry which is preliminary data.</text>
</comment>
<evidence type="ECO:0000313" key="2">
    <source>
        <dbReference type="Proteomes" id="UP001221142"/>
    </source>
</evidence>
<sequence length="322" mass="36249">MAVSEPLDQLGLILSPHTPPHVPDILLCKIDCYKIVTVVAAVDSKVTPVSARHLSRWLYLLARYVNGARPIRSPAVYRPITVTGGSVLVRHLHEIDTEEIPYDSPDRLRPGCYALFVSNDNQYPHLFGRIGRPAAAFADTAKAWKAEMKCVPEDLVKQARERDKGLCCFTGRPSELVAWVIYPALAPVVSLPQCGVHHVDNVLTISPLLLQAYYENLITVDPQDQYRIVAFKKLADISLLERLSSPPSSGRFWHSSLCWTLATRFDGPSKKKAERLTDDLLEGDECPPSEKDTVLGREALRAVHWRRWDDIQDRREIRGTIK</sequence>
<accession>A0AAD7FXD1</accession>
<evidence type="ECO:0000313" key="1">
    <source>
        <dbReference type="EMBL" id="KAJ7648092.1"/>
    </source>
</evidence>
<gene>
    <name evidence="1" type="ORF">FB45DRAFT_895226</name>
</gene>
<name>A0AAD7FXD1_9AGAR</name>
<dbReference type="AlphaFoldDB" id="A0AAD7FXD1"/>
<proteinExistence type="predicted"/>
<dbReference type="Proteomes" id="UP001221142">
    <property type="component" value="Unassembled WGS sequence"/>
</dbReference>
<protein>
    <submittedName>
        <fullName evidence="1">Uncharacterized protein</fullName>
    </submittedName>
</protein>
<organism evidence="1 2">
    <name type="scientific">Roridomyces roridus</name>
    <dbReference type="NCBI Taxonomy" id="1738132"/>
    <lineage>
        <taxon>Eukaryota</taxon>
        <taxon>Fungi</taxon>
        <taxon>Dikarya</taxon>
        <taxon>Basidiomycota</taxon>
        <taxon>Agaricomycotina</taxon>
        <taxon>Agaricomycetes</taxon>
        <taxon>Agaricomycetidae</taxon>
        <taxon>Agaricales</taxon>
        <taxon>Marasmiineae</taxon>
        <taxon>Mycenaceae</taxon>
        <taxon>Roridomyces</taxon>
    </lineage>
</organism>
<reference evidence="1" key="1">
    <citation type="submission" date="2023-03" db="EMBL/GenBank/DDBJ databases">
        <title>Massive genome expansion in bonnet fungi (Mycena s.s.) driven by repeated elements and novel gene families across ecological guilds.</title>
        <authorList>
            <consortium name="Lawrence Berkeley National Laboratory"/>
            <person name="Harder C.B."/>
            <person name="Miyauchi S."/>
            <person name="Viragh M."/>
            <person name="Kuo A."/>
            <person name="Thoen E."/>
            <person name="Andreopoulos B."/>
            <person name="Lu D."/>
            <person name="Skrede I."/>
            <person name="Drula E."/>
            <person name="Henrissat B."/>
            <person name="Morin E."/>
            <person name="Kohler A."/>
            <person name="Barry K."/>
            <person name="LaButti K."/>
            <person name="Morin E."/>
            <person name="Salamov A."/>
            <person name="Lipzen A."/>
            <person name="Mereny Z."/>
            <person name="Hegedus B."/>
            <person name="Baldrian P."/>
            <person name="Stursova M."/>
            <person name="Weitz H."/>
            <person name="Taylor A."/>
            <person name="Grigoriev I.V."/>
            <person name="Nagy L.G."/>
            <person name="Martin F."/>
            <person name="Kauserud H."/>
        </authorList>
    </citation>
    <scope>NUCLEOTIDE SEQUENCE</scope>
    <source>
        <strain evidence="1">9284</strain>
    </source>
</reference>